<dbReference type="PRINTS" id="PR01217">
    <property type="entry name" value="PRICHEXTENSN"/>
</dbReference>
<gene>
    <name evidence="3" type="ORF">XV03_14410</name>
</gene>
<organism evidence="3 4">
    <name type="scientific">Mycobacterium avium subsp. hominissuis</name>
    <dbReference type="NCBI Taxonomy" id="439334"/>
    <lineage>
        <taxon>Bacteria</taxon>
        <taxon>Bacillati</taxon>
        <taxon>Actinomycetota</taxon>
        <taxon>Actinomycetes</taxon>
        <taxon>Mycobacteriales</taxon>
        <taxon>Mycobacteriaceae</taxon>
        <taxon>Mycobacterium</taxon>
        <taxon>Mycobacterium avium complex (MAC)</taxon>
    </lineage>
</organism>
<feature type="region of interest" description="Disordered" evidence="1">
    <location>
        <begin position="386"/>
        <end position="406"/>
    </location>
</feature>
<dbReference type="Gene3D" id="3.50.50.60">
    <property type="entry name" value="FAD/NAD(P)-binding domain"/>
    <property type="match status" value="1"/>
</dbReference>
<reference evidence="3 4" key="1">
    <citation type="journal article" date="2017" name="Genome Biol. Evol.">
        <title>Population Structure and Local Adaptation of MAC Lung Disease Agent Mycobacterium avium subsp. hominissuis.</title>
        <authorList>
            <person name="Yano H."/>
            <person name="Iwamoto T."/>
            <person name="Nishiuchi Y."/>
            <person name="Nakajima C."/>
            <person name="Starkova D.A."/>
            <person name="Mokrousov I."/>
            <person name="Narvskaya O."/>
            <person name="Yoshida S."/>
            <person name="Arikawa K."/>
            <person name="Nakanishi N."/>
            <person name="Osaki K."/>
            <person name="Nakagawa I."/>
            <person name="Ato M."/>
            <person name="Suzuki Y."/>
            <person name="Maruyama F."/>
        </authorList>
    </citation>
    <scope>NUCLEOTIDE SEQUENCE [LARGE SCALE GENOMIC DNA]</scope>
    <source>
        <strain evidence="3 4">OCU466</strain>
    </source>
</reference>
<evidence type="ECO:0000259" key="2">
    <source>
        <dbReference type="Pfam" id="PF01266"/>
    </source>
</evidence>
<dbReference type="PANTHER" id="PTHR42923">
    <property type="entry name" value="PROTOPORPHYRINOGEN OXIDASE"/>
    <property type="match status" value="1"/>
</dbReference>
<dbReference type="PANTHER" id="PTHR42923:SF46">
    <property type="entry name" value="AMINE OXIDASE"/>
    <property type="match status" value="1"/>
</dbReference>
<dbReference type="RefSeq" id="WP_023869986.1">
    <property type="nucleotide sequence ID" value="NZ_BDNG01000017.1"/>
</dbReference>
<dbReference type="Proteomes" id="UP000218842">
    <property type="component" value="Unassembled WGS sequence"/>
</dbReference>
<comment type="caution">
    <text evidence="3">The sequence shown here is derived from an EMBL/GenBank/DDBJ whole genome shotgun (WGS) entry which is preliminary data.</text>
</comment>
<feature type="compositionally biased region" description="Low complexity" evidence="1">
    <location>
        <begin position="883"/>
        <end position="906"/>
    </location>
</feature>
<dbReference type="InterPro" id="IPR050464">
    <property type="entry name" value="Zeta_carotene_desat/Oxidored"/>
</dbReference>
<evidence type="ECO:0000313" key="4">
    <source>
        <dbReference type="Proteomes" id="UP000218842"/>
    </source>
</evidence>
<proteinExistence type="predicted"/>
<dbReference type="InterPro" id="IPR006076">
    <property type="entry name" value="FAD-dep_OxRdtase"/>
</dbReference>
<dbReference type="GO" id="GO:0016491">
    <property type="term" value="F:oxidoreductase activity"/>
    <property type="evidence" value="ECO:0007669"/>
    <property type="project" value="TreeGrafter"/>
</dbReference>
<evidence type="ECO:0000256" key="1">
    <source>
        <dbReference type="SAM" id="MobiDB-lite"/>
    </source>
</evidence>
<protein>
    <submittedName>
        <fullName evidence="3">Oxidoreductase</fullName>
    </submittedName>
</protein>
<dbReference type="InterPro" id="IPR036188">
    <property type="entry name" value="FAD/NAD-bd_sf"/>
</dbReference>
<name>A0A2A3L7G4_MYCAV</name>
<feature type="domain" description="FAD dependent oxidoreductase" evidence="2">
    <location>
        <begin position="17"/>
        <end position="48"/>
    </location>
</feature>
<sequence>MSEHIRTPASQARRPTVAVLGAGIAGLTAAHELAERGFVVTVYEAQQDERNGLGSAPAGTYPPVKLGGLAASQYSTVGTHDGSHAELRPFPGRPSRPTDPGRAVAGEHGFRFFPAYYLHIWDLFQRIPVYELRNPGGWAPTARTVYDNVRRVITQGVTIDGKPSLVFPRELPRSGAEFLGILGQLATVGLTFGDVATFQGRMLRYLVTSPLRRARELQNMSAYDFFVGHDRRTGLNQYSYTPRCDALLRQMPKVLVAFDSRWGDARTNISTYLQLYLNMDRRDDKADGVLNGPTTESWFDHWYRHLVALGVRFVRAAATRLDPVPVDPSRPPHLRPRVQITLTDGTRVTPDYIVVAVDAPGAEFLTAPMRAAGTGGTVAGLDGFATSVPPPDGPLQPQSTRPRHRRDPYAMDELGRVPWDRFQTLCGIQYYFDTEFQLLRGHLLYAGTEWALSSINQTGMWERPPILDRDGHVSVLSVDIGDFNAASSHLVDESGRGKPARDCTPDEIATEVWRQIVAALTSSTGPAGEEFMPRPVWYALDRGLIMESGPGQGRGRVVRNATPYLVPIVGDWDNRPSSDPWNPHGTSWSSVPPEDWWLEDLWRRNVWQARHGGYQVHNNAVVFAGTWNKTFTRLTSMEAACESGRHAVNAILDHYIWVQSGGLDRREKTTLSWEFPFGFLDQGLSSPIRMPTPAGDYCYVFDIENREPADTRALRILDSKFCERSLPHPLDVGAPTSFIPPPAGGQEMLGPTTDYNQQLLAYLQAWRELLERWTAMCAATPSPAAPFTPPAAPFTPPFMPPAAAPSPMPPAPADYTQQLFGYLQAWRQYLEQMAGASSGSAQQPTAPPTMPPTTPPPTPPTAPPTGGPANEPGVGPRPGGQAFGAAPPGQPGTSGDPTPGGSTPVSATAKGSTLTWPPPLLGLEPSSYVGTQDPPVSRFLPPNLVNRVEDRREVLLRPNDEYGYLHDLFSLNPGLARAISSTGPAPVASGSSFLGAMNRVGPDVSARVTPRSLFSSRAARAPSAGAITPGSRTG</sequence>
<evidence type="ECO:0000313" key="3">
    <source>
        <dbReference type="EMBL" id="PBJ33239.1"/>
    </source>
</evidence>
<dbReference type="EMBL" id="LBGZ01000108">
    <property type="protein sequence ID" value="PBJ33239.1"/>
    <property type="molecule type" value="Genomic_DNA"/>
</dbReference>
<feature type="compositionally biased region" description="Pro residues" evidence="1">
    <location>
        <begin position="845"/>
        <end position="866"/>
    </location>
</feature>
<feature type="region of interest" description="Disordered" evidence="1">
    <location>
        <begin position="834"/>
        <end position="919"/>
    </location>
</feature>
<accession>A0A2A3L7G4</accession>
<dbReference type="Pfam" id="PF01266">
    <property type="entry name" value="DAO"/>
    <property type="match status" value="1"/>
</dbReference>
<dbReference type="AlphaFoldDB" id="A0A2A3L7G4"/>
<dbReference type="SUPFAM" id="SSF51905">
    <property type="entry name" value="FAD/NAD(P)-binding domain"/>
    <property type="match status" value="1"/>
</dbReference>
<feature type="region of interest" description="Disordered" evidence="1">
    <location>
        <begin position="75"/>
        <end position="103"/>
    </location>
</feature>